<name>A0ABD5LTE3_AGRRD</name>
<dbReference type="AlphaFoldDB" id="A0ABD5LTE3"/>
<evidence type="ECO:0000313" key="1">
    <source>
        <dbReference type="EMBL" id="MES4993875.1"/>
    </source>
</evidence>
<dbReference type="Proteomes" id="UP001438189">
    <property type="component" value="Unassembled WGS sequence"/>
</dbReference>
<dbReference type="EMBL" id="JBETME010000025">
    <property type="protein sequence ID" value="MES4993875.1"/>
    <property type="molecule type" value="Genomic_DNA"/>
</dbReference>
<evidence type="ECO:0000313" key="2">
    <source>
        <dbReference type="Proteomes" id="UP001438189"/>
    </source>
</evidence>
<organism evidence="1 2">
    <name type="scientific">Agrobacterium radiobacter</name>
    <dbReference type="NCBI Taxonomy" id="362"/>
    <lineage>
        <taxon>Bacteria</taxon>
        <taxon>Pseudomonadati</taxon>
        <taxon>Pseudomonadota</taxon>
        <taxon>Alphaproteobacteria</taxon>
        <taxon>Hyphomicrobiales</taxon>
        <taxon>Rhizobiaceae</taxon>
        <taxon>Rhizobium/Agrobacterium group</taxon>
        <taxon>Agrobacterium</taxon>
        <taxon>Agrobacterium tumefaciens complex</taxon>
    </lineage>
</organism>
<sequence>MDLSYYRECLAKSIKAKERTKRTGLTPNGRRIWSTEEDDIFRALYPDYPAIRAALPDRNLKGLHERGARLGLARPLHWWKASEITRLRRLYPTASRATLHEEFPGVSWIAIGQAAVKRGIYRARRRYKRTGFPPMDEILGRLEELGWTLKDLDEESKTGKYFRNSYWRRSKPNYCKLARAVRALDGRFVVEWTTYK</sequence>
<comment type="caution">
    <text evidence="1">The sequence shown here is derived from an EMBL/GenBank/DDBJ whole genome shotgun (WGS) entry which is preliminary data.</text>
</comment>
<reference evidence="1 2" key="1">
    <citation type="submission" date="2024-06" db="EMBL/GenBank/DDBJ databases">
        <title>Genome sequencing of Agrobacterium spp. from tobacco in Serbia.</title>
        <authorList>
            <person name="Ilicic R.J."/>
            <person name="Studholme D.J."/>
            <person name="Jelusic A."/>
            <person name="Barac G."/>
            <person name="Bagi F."/>
            <person name="Popovic Milovanovic T."/>
        </authorList>
    </citation>
    <scope>NUCLEOTIDE SEQUENCE [LARGE SCALE GENOMIC DNA]</scope>
    <source>
        <strain evidence="1 2">DA1</strain>
    </source>
</reference>
<proteinExistence type="predicted"/>
<dbReference type="RefSeq" id="WP_353574769.1">
    <property type="nucleotide sequence ID" value="NZ_JBETME010000025.1"/>
</dbReference>
<accession>A0ABD5LTE3</accession>
<gene>
    <name evidence="1" type="ORF">ABVB70_26645</name>
</gene>
<protein>
    <submittedName>
        <fullName evidence="1">Uncharacterized protein</fullName>
    </submittedName>
</protein>